<evidence type="ECO:0000256" key="2">
    <source>
        <dbReference type="ARBA" id="ARBA00022630"/>
    </source>
</evidence>
<proteinExistence type="predicted"/>
<evidence type="ECO:0000259" key="6">
    <source>
        <dbReference type="Pfam" id="PF14759"/>
    </source>
</evidence>
<keyword evidence="2" id="KW-0285">Flavoprotein</keyword>
<keyword evidence="3" id="KW-0274">FAD</keyword>
<gene>
    <name evidence="7" type="ORF">GCM10009717_11400</name>
</gene>
<dbReference type="InterPro" id="IPR036188">
    <property type="entry name" value="FAD/NAD-bd_sf"/>
</dbReference>
<dbReference type="PANTHER" id="PTHR43557:SF2">
    <property type="entry name" value="RIESKE DOMAIN-CONTAINING PROTEIN-RELATED"/>
    <property type="match status" value="1"/>
</dbReference>
<name>A0ABP5BM62_9MICO</name>
<evidence type="ECO:0000313" key="8">
    <source>
        <dbReference type="Proteomes" id="UP001499954"/>
    </source>
</evidence>
<organism evidence="7 8">
    <name type="scientific">Agromyces allii</name>
    <dbReference type="NCBI Taxonomy" id="393607"/>
    <lineage>
        <taxon>Bacteria</taxon>
        <taxon>Bacillati</taxon>
        <taxon>Actinomycetota</taxon>
        <taxon>Actinomycetes</taxon>
        <taxon>Micrococcales</taxon>
        <taxon>Microbacteriaceae</taxon>
        <taxon>Agromyces</taxon>
    </lineage>
</organism>
<evidence type="ECO:0000256" key="4">
    <source>
        <dbReference type="ARBA" id="ARBA00023002"/>
    </source>
</evidence>
<dbReference type="RefSeq" id="WP_157413485.1">
    <property type="nucleotide sequence ID" value="NZ_BAAAMK010000002.1"/>
</dbReference>
<dbReference type="Pfam" id="PF07992">
    <property type="entry name" value="Pyr_redox_2"/>
    <property type="match status" value="1"/>
</dbReference>
<protein>
    <submittedName>
        <fullName evidence="7">FAD-dependent oxidoreductase</fullName>
    </submittedName>
</protein>
<dbReference type="InterPro" id="IPR050446">
    <property type="entry name" value="FAD-oxidoreductase/Apoptosis"/>
</dbReference>
<evidence type="ECO:0000256" key="3">
    <source>
        <dbReference type="ARBA" id="ARBA00022827"/>
    </source>
</evidence>
<dbReference type="SUPFAM" id="SSF51905">
    <property type="entry name" value="FAD/NAD(P)-binding domain"/>
    <property type="match status" value="2"/>
</dbReference>
<dbReference type="InterPro" id="IPR023753">
    <property type="entry name" value="FAD/NAD-binding_dom"/>
</dbReference>
<evidence type="ECO:0000259" key="5">
    <source>
        <dbReference type="Pfam" id="PF07992"/>
    </source>
</evidence>
<reference evidence="8" key="1">
    <citation type="journal article" date="2019" name="Int. J. Syst. Evol. Microbiol.">
        <title>The Global Catalogue of Microorganisms (GCM) 10K type strain sequencing project: providing services to taxonomists for standard genome sequencing and annotation.</title>
        <authorList>
            <consortium name="The Broad Institute Genomics Platform"/>
            <consortium name="The Broad Institute Genome Sequencing Center for Infectious Disease"/>
            <person name="Wu L."/>
            <person name="Ma J."/>
        </authorList>
    </citation>
    <scope>NUCLEOTIDE SEQUENCE [LARGE SCALE GENOMIC DNA]</scope>
    <source>
        <strain evidence="8">JCM 13584</strain>
    </source>
</reference>
<evidence type="ECO:0000256" key="1">
    <source>
        <dbReference type="ARBA" id="ARBA00001974"/>
    </source>
</evidence>
<dbReference type="Proteomes" id="UP001499954">
    <property type="component" value="Unassembled WGS sequence"/>
</dbReference>
<feature type="domain" description="FAD/NAD(P)-binding" evidence="5">
    <location>
        <begin position="6"/>
        <end position="308"/>
    </location>
</feature>
<comment type="caution">
    <text evidence="7">The sequence shown here is derived from an EMBL/GenBank/DDBJ whole genome shotgun (WGS) entry which is preliminary data.</text>
</comment>
<dbReference type="Gene3D" id="3.50.50.60">
    <property type="entry name" value="FAD/NAD(P)-binding domain"/>
    <property type="match status" value="2"/>
</dbReference>
<evidence type="ECO:0000313" key="7">
    <source>
        <dbReference type="EMBL" id="GAA1946835.1"/>
    </source>
</evidence>
<accession>A0ABP5BM62</accession>
<sequence length="427" mass="44750">MASEERVVVVGGGLTAAAAVGSVRDAGFDGEVVVVADEPRLPHERPPLSKGYLLGSDAAGSVYPHDRRWYRRHGVELRLGARAVALDPAAHTIDVETAEETSELRYDRLLLATGARPRPFTGPGAGLRGVHVLRTLPDSTRLRTALRRGDRRVVVVGGGWIGLEVAAAARGYGNEVIVVVRGDEPLEAAIGTGLGSMFRGLHEQHGVTVRGGAAVTALRGERGRVAAVVLGTGEEVAADLVVFGIGAIPNVELATSAGLRVDDGIVTDASLRTSAADVFAAGDVAAVWNPVLERHLRVEHWANALASGAAAGRALAGEQVVLDEVPYFFTDQYDLGMEYSGYGDLAAGAEVVVRGDVPLTAASAPQTRREGIVFWLTPDGRVVAGMNVNVWDVNEQVQRLIRSGGVVSREELADPTVPLDALAGDAS</sequence>
<comment type="cofactor">
    <cofactor evidence="1">
        <name>FAD</name>
        <dbReference type="ChEBI" id="CHEBI:57692"/>
    </cofactor>
</comment>
<dbReference type="PRINTS" id="PR00411">
    <property type="entry name" value="PNDRDTASEI"/>
</dbReference>
<dbReference type="EMBL" id="BAAAMK010000002">
    <property type="protein sequence ID" value="GAA1946835.1"/>
    <property type="molecule type" value="Genomic_DNA"/>
</dbReference>
<dbReference type="SUPFAM" id="SSF55424">
    <property type="entry name" value="FAD/NAD-linked reductases, dimerisation (C-terminal) domain"/>
    <property type="match status" value="1"/>
</dbReference>
<dbReference type="InterPro" id="IPR028202">
    <property type="entry name" value="Reductase_C"/>
</dbReference>
<dbReference type="PRINTS" id="PR00368">
    <property type="entry name" value="FADPNR"/>
</dbReference>
<keyword evidence="8" id="KW-1185">Reference proteome</keyword>
<dbReference type="Gene3D" id="3.30.390.30">
    <property type="match status" value="1"/>
</dbReference>
<dbReference type="PANTHER" id="PTHR43557">
    <property type="entry name" value="APOPTOSIS-INDUCING FACTOR 1"/>
    <property type="match status" value="1"/>
</dbReference>
<dbReference type="InterPro" id="IPR016156">
    <property type="entry name" value="FAD/NAD-linked_Rdtase_dimer_sf"/>
</dbReference>
<keyword evidence="4" id="KW-0560">Oxidoreductase</keyword>
<feature type="domain" description="Reductase C-terminal" evidence="6">
    <location>
        <begin position="327"/>
        <end position="422"/>
    </location>
</feature>
<dbReference type="Pfam" id="PF14759">
    <property type="entry name" value="Reductase_C"/>
    <property type="match status" value="1"/>
</dbReference>